<dbReference type="EMBL" id="WNKU01000043">
    <property type="protein sequence ID" value="MTV50898.1"/>
    <property type="molecule type" value="Genomic_DNA"/>
</dbReference>
<gene>
    <name evidence="15" type="ORF">GJ688_18420</name>
</gene>
<dbReference type="GO" id="GO:0051537">
    <property type="term" value="F:2 iron, 2 sulfur cluster binding"/>
    <property type="evidence" value="ECO:0007669"/>
    <property type="project" value="UniProtKB-KW"/>
</dbReference>
<dbReference type="PANTHER" id="PTHR37424">
    <property type="entry name" value="BACTERIOFERRITIN-ASSOCIATED FERREDOXIN"/>
    <property type="match status" value="1"/>
</dbReference>
<accession>A0A6I3SPE5</accession>
<keyword evidence="10" id="KW-0534">Nitrate assimilation</keyword>
<evidence type="ECO:0000259" key="14">
    <source>
        <dbReference type="Pfam" id="PF04324"/>
    </source>
</evidence>
<evidence type="ECO:0000256" key="3">
    <source>
        <dbReference type="ARBA" id="ARBA00022630"/>
    </source>
</evidence>
<feature type="domain" description="BFD-like [2Fe-2S]-binding" evidence="14">
    <location>
        <begin position="6"/>
        <end position="54"/>
    </location>
</feature>
<keyword evidence="5" id="KW-0479">Metal-binding</keyword>
<keyword evidence="6" id="KW-0274">FAD</keyword>
<keyword evidence="8" id="KW-0408">Iron</keyword>
<keyword evidence="3" id="KW-0285">Flavoprotein</keyword>
<evidence type="ECO:0000256" key="4">
    <source>
        <dbReference type="ARBA" id="ARBA00022714"/>
    </source>
</evidence>
<dbReference type="InterPro" id="IPR052371">
    <property type="entry name" value="BFD-associated_ferredoxin"/>
</dbReference>
<dbReference type="InterPro" id="IPR041854">
    <property type="entry name" value="BFD-like_2Fe2S-bd_dom_sf"/>
</dbReference>
<keyword evidence="9" id="KW-0411">Iron-sulfur</keyword>
<evidence type="ECO:0000256" key="5">
    <source>
        <dbReference type="ARBA" id="ARBA00022723"/>
    </source>
</evidence>
<keyword evidence="2" id="KW-0813">Transport</keyword>
<dbReference type="InterPro" id="IPR007419">
    <property type="entry name" value="BFD-like_2Fe2S-bd_dom"/>
</dbReference>
<evidence type="ECO:0000256" key="7">
    <source>
        <dbReference type="ARBA" id="ARBA00022982"/>
    </source>
</evidence>
<evidence type="ECO:0000256" key="6">
    <source>
        <dbReference type="ARBA" id="ARBA00022827"/>
    </source>
</evidence>
<evidence type="ECO:0000256" key="9">
    <source>
        <dbReference type="ARBA" id="ARBA00023014"/>
    </source>
</evidence>
<sequence>MKADDIVCGCNNVTYEDLENAIANGAKSFEKVQEVTKAGTGCGGCTDTVKSLVNKMLSK</sequence>
<dbReference type="AlphaFoldDB" id="A0A6I3SPE5"/>
<evidence type="ECO:0000313" key="15">
    <source>
        <dbReference type="EMBL" id="MTV50898.1"/>
    </source>
</evidence>
<evidence type="ECO:0000256" key="12">
    <source>
        <dbReference type="ARBA" id="ARBA00039386"/>
    </source>
</evidence>
<evidence type="ECO:0000256" key="2">
    <source>
        <dbReference type="ARBA" id="ARBA00022448"/>
    </source>
</evidence>
<reference evidence="15 16" key="1">
    <citation type="submission" date="2019-11" db="EMBL/GenBank/DDBJ databases">
        <title>Whole-genome sequence of a the green, strictly anaerobic photosynthetic bacterium Heliobacillus mobilis DSM 6151.</title>
        <authorList>
            <person name="Kyndt J.A."/>
            <person name="Meyer T.E."/>
        </authorList>
    </citation>
    <scope>NUCLEOTIDE SEQUENCE [LARGE SCALE GENOMIC DNA]</scope>
    <source>
        <strain evidence="15 16">DSM 6151</strain>
    </source>
</reference>
<dbReference type="FunFam" id="1.10.10.1100:FF:000002">
    <property type="entry name" value="Nitrite reductase large subunit"/>
    <property type="match status" value="1"/>
</dbReference>
<evidence type="ECO:0000256" key="13">
    <source>
        <dbReference type="ARBA" id="ARBA00046332"/>
    </source>
</evidence>
<dbReference type="Pfam" id="PF04324">
    <property type="entry name" value="Fer2_BFD"/>
    <property type="match status" value="1"/>
</dbReference>
<protein>
    <recommendedName>
        <fullName evidence="12">Bacterioferritin-associated ferredoxin</fullName>
    </recommendedName>
</protein>
<comment type="similarity">
    <text evidence="13">Belongs to the Bfd family.</text>
</comment>
<dbReference type="PANTHER" id="PTHR37424:SF1">
    <property type="entry name" value="BACTERIOFERRITIN-ASSOCIATED FERREDOXIN"/>
    <property type="match status" value="1"/>
</dbReference>
<dbReference type="GO" id="GO:0042128">
    <property type="term" value="P:nitrate assimilation"/>
    <property type="evidence" value="ECO:0007669"/>
    <property type="project" value="UniProtKB-KW"/>
</dbReference>
<evidence type="ECO:0000256" key="1">
    <source>
        <dbReference type="ARBA" id="ARBA00001974"/>
    </source>
</evidence>
<organism evidence="15 16">
    <name type="scientific">Heliobacterium mobile</name>
    <name type="common">Heliobacillus mobilis</name>
    <dbReference type="NCBI Taxonomy" id="28064"/>
    <lineage>
        <taxon>Bacteria</taxon>
        <taxon>Bacillati</taxon>
        <taxon>Bacillota</taxon>
        <taxon>Clostridia</taxon>
        <taxon>Eubacteriales</taxon>
        <taxon>Heliobacteriaceae</taxon>
        <taxon>Heliobacterium</taxon>
    </lineage>
</organism>
<name>A0A6I3SPE5_HELMO</name>
<proteinExistence type="inferred from homology"/>
<keyword evidence="16" id="KW-1185">Reference proteome</keyword>
<evidence type="ECO:0000256" key="11">
    <source>
        <dbReference type="ARBA" id="ARBA00034078"/>
    </source>
</evidence>
<dbReference type="Proteomes" id="UP000430670">
    <property type="component" value="Unassembled WGS sequence"/>
</dbReference>
<evidence type="ECO:0000313" key="16">
    <source>
        <dbReference type="Proteomes" id="UP000430670"/>
    </source>
</evidence>
<comment type="cofactor">
    <cofactor evidence="1">
        <name>FAD</name>
        <dbReference type="ChEBI" id="CHEBI:57692"/>
    </cofactor>
</comment>
<keyword evidence="4" id="KW-0001">2Fe-2S</keyword>
<dbReference type="GO" id="GO:0046872">
    <property type="term" value="F:metal ion binding"/>
    <property type="evidence" value="ECO:0007669"/>
    <property type="project" value="UniProtKB-KW"/>
</dbReference>
<evidence type="ECO:0000256" key="10">
    <source>
        <dbReference type="ARBA" id="ARBA00023063"/>
    </source>
</evidence>
<comment type="caution">
    <text evidence="15">The sequence shown here is derived from an EMBL/GenBank/DDBJ whole genome shotgun (WGS) entry which is preliminary data.</text>
</comment>
<keyword evidence="7" id="KW-0249">Electron transport</keyword>
<dbReference type="Gene3D" id="1.10.10.1100">
    <property type="entry name" value="BFD-like [2Fe-2S]-binding domain"/>
    <property type="match status" value="1"/>
</dbReference>
<comment type="cofactor">
    <cofactor evidence="11">
        <name>[2Fe-2S] cluster</name>
        <dbReference type="ChEBI" id="CHEBI:190135"/>
    </cofactor>
</comment>
<evidence type="ECO:0000256" key="8">
    <source>
        <dbReference type="ARBA" id="ARBA00023004"/>
    </source>
</evidence>